<sequence>MLMKNIIKWLKMKLNVNCIWSFDINHSDITREEVIEALRHLSPCKAQGPDNINDQMLKNGGNAMIDSLANIVHIPKPDRDHRQCKNNNNKKLIIKEKHMNVVDIAILAYLIEKLINFV</sequence>
<comment type="caution">
    <text evidence="1">The sequence shown here is derived from an EMBL/GenBank/DDBJ whole genome shotgun (WGS) entry which is preliminary data.</text>
</comment>
<accession>X6M5L9</accession>
<gene>
    <name evidence="1" type="ORF">RFI_28099</name>
</gene>
<dbReference type="AlphaFoldDB" id="X6M5L9"/>
<reference evidence="1 2" key="1">
    <citation type="journal article" date="2013" name="Curr. Biol.">
        <title>The Genome of the Foraminiferan Reticulomyxa filosa.</title>
        <authorList>
            <person name="Glockner G."/>
            <person name="Hulsmann N."/>
            <person name="Schleicher M."/>
            <person name="Noegel A.A."/>
            <person name="Eichinger L."/>
            <person name="Gallinger C."/>
            <person name="Pawlowski J."/>
            <person name="Sierra R."/>
            <person name="Euteneuer U."/>
            <person name="Pillet L."/>
            <person name="Moustafa A."/>
            <person name="Platzer M."/>
            <person name="Groth M."/>
            <person name="Szafranski K."/>
            <person name="Schliwa M."/>
        </authorList>
    </citation>
    <scope>NUCLEOTIDE SEQUENCE [LARGE SCALE GENOMIC DNA]</scope>
</reference>
<evidence type="ECO:0000313" key="1">
    <source>
        <dbReference type="EMBL" id="ETO09288.1"/>
    </source>
</evidence>
<name>X6M5L9_RETFI</name>
<proteinExistence type="predicted"/>
<organism evidence="1 2">
    <name type="scientific">Reticulomyxa filosa</name>
    <dbReference type="NCBI Taxonomy" id="46433"/>
    <lineage>
        <taxon>Eukaryota</taxon>
        <taxon>Sar</taxon>
        <taxon>Rhizaria</taxon>
        <taxon>Retaria</taxon>
        <taxon>Foraminifera</taxon>
        <taxon>Monothalamids</taxon>
        <taxon>Reticulomyxidae</taxon>
        <taxon>Reticulomyxa</taxon>
    </lineage>
</organism>
<dbReference type="EMBL" id="ASPP01024169">
    <property type="protein sequence ID" value="ETO09288.1"/>
    <property type="molecule type" value="Genomic_DNA"/>
</dbReference>
<protein>
    <submittedName>
        <fullName evidence="1">Uncharacterized protein</fullName>
    </submittedName>
</protein>
<evidence type="ECO:0000313" key="2">
    <source>
        <dbReference type="Proteomes" id="UP000023152"/>
    </source>
</evidence>
<keyword evidence="2" id="KW-1185">Reference proteome</keyword>
<dbReference type="Proteomes" id="UP000023152">
    <property type="component" value="Unassembled WGS sequence"/>
</dbReference>